<comment type="cofactor">
    <cofactor evidence="1">
        <name>FAD</name>
        <dbReference type="ChEBI" id="CHEBI:57692"/>
    </cofactor>
</comment>
<dbReference type="InterPro" id="IPR003171">
    <property type="entry name" value="Mehydrof_redctse-like"/>
</dbReference>
<evidence type="ECO:0000256" key="4">
    <source>
        <dbReference type="ARBA" id="ARBA00022630"/>
    </source>
</evidence>
<dbReference type="Proteomes" id="UP000185779">
    <property type="component" value="Unassembled WGS sequence"/>
</dbReference>
<comment type="caution">
    <text evidence="8">The sequence shown here is derived from an EMBL/GenBank/DDBJ whole genome shotgun (WGS) entry which is preliminary data.</text>
</comment>
<dbReference type="GO" id="GO:0004489">
    <property type="term" value="F:methylenetetrahydrofolate reductase [NAD(P)H] activity"/>
    <property type="evidence" value="ECO:0007669"/>
    <property type="project" value="InterPro"/>
</dbReference>
<dbReference type="STRING" id="1839936.SBU_001331"/>
<keyword evidence="6" id="KW-0560">Oxidoreductase</keyword>
<dbReference type="PANTHER" id="PTHR45754">
    <property type="entry name" value="METHYLENETETRAHYDROFOLATE REDUCTASE"/>
    <property type="match status" value="1"/>
</dbReference>
<dbReference type="GO" id="GO:0005829">
    <property type="term" value="C:cytosol"/>
    <property type="evidence" value="ECO:0007669"/>
    <property type="project" value="TreeGrafter"/>
</dbReference>
<dbReference type="GO" id="GO:0071949">
    <property type="term" value="F:FAD binding"/>
    <property type="evidence" value="ECO:0007669"/>
    <property type="project" value="TreeGrafter"/>
</dbReference>
<dbReference type="EMBL" id="LYOR01000007">
    <property type="protein sequence ID" value="OFV65748.1"/>
    <property type="molecule type" value="Genomic_DNA"/>
</dbReference>
<accession>A0A1F2P3L2</accession>
<dbReference type="CDD" id="cd00537">
    <property type="entry name" value="MTHFR"/>
    <property type="match status" value="1"/>
</dbReference>
<evidence type="ECO:0000256" key="1">
    <source>
        <dbReference type="ARBA" id="ARBA00001974"/>
    </source>
</evidence>
<keyword evidence="4" id="KW-0285">Flavoprotein</keyword>
<comment type="similarity">
    <text evidence="3">Belongs to the methylenetetrahydrofolate reductase family.</text>
</comment>
<evidence type="ECO:0000313" key="9">
    <source>
        <dbReference type="Proteomes" id="UP000185779"/>
    </source>
</evidence>
<evidence type="ECO:0000256" key="6">
    <source>
        <dbReference type="ARBA" id="ARBA00023002"/>
    </source>
</evidence>
<reference evidence="8 9" key="1">
    <citation type="submission" date="2016-05" db="EMBL/GenBank/DDBJ databases">
        <title>Microbial consortia oxidize butane by reversing methanogenesis.</title>
        <authorList>
            <person name="Laso-Perez R."/>
            <person name="Richter M."/>
            <person name="Wegener G."/>
            <person name="Musat F."/>
        </authorList>
    </citation>
    <scope>NUCLEOTIDE SEQUENCE [LARGE SCALE GENOMIC DNA]</scope>
    <source>
        <strain evidence="8">BOX1</strain>
    </source>
</reference>
<protein>
    <submittedName>
        <fullName evidence="8">5,10-methylenetetrahydrofolate reductase</fullName>
    </submittedName>
</protein>
<dbReference type="InterPro" id="IPR029041">
    <property type="entry name" value="FAD-linked_oxidoreductase-like"/>
</dbReference>
<dbReference type="Proteomes" id="UP000885936">
    <property type="component" value="Unassembled WGS sequence"/>
</dbReference>
<evidence type="ECO:0000313" key="8">
    <source>
        <dbReference type="EMBL" id="OFV65748.1"/>
    </source>
</evidence>
<evidence type="ECO:0000256" key="3">
    <source>
        <dbReference type="ARBA" id="ARBA00006743"/>
    </source>
</evidence>
<dbReference type="GO" id="GO:0035999">
    <property type="term" value="P:tetrahydrofolate interconversion"/>
    <property type="evidence" value="ECO:0007669"/>
    <property type="project" value="UniProtKB-UniPathway"/>
</dbReference>
<dbReference type="PATRIC" id="fig|1839936.3.peg.1348"/>
<dbReference type="AlphaFoldDB" id="A0A1F2P3L2"/>
<name>A0A1F2P3L2_9EURY</name>
<comment type="pathway">
    <text evidence="2">One-carbon metabolism; tetrahydrofolate interconversion.</text>
</comment>
<dbReference type="PANTHER" id="PTHR45754:SF3">
    <property type="entry name" value="METHYLENETETRAHYDROFOLATE REDUCTASE (NADPH)"/>
    <property type="match status" value="1"/>
</dbReference>
<dbReference type="SUPFAM" id="SSF51730">
    <property type="entry name" value="FAD-linked oxidoreductase"/>
    <property type="match status" value="1"/>
</dbReference>
<reference evidence="7" key="2">
    <citation type="journal article" date="2020" name="mSystems">
        <title>Genome- and Community-Level Interaction Insights into Carbon Utilization and Element Cycling Functions of Hydrothermarchaeota in Hydrothermal Sediment.</title>
        <authorList>
            <person name="Zhou Z."/>
            <person name="Liu Y."/>
            <person name="Xu W."/>
            <person name="Pan J."/>
            <person name="Luo Z.H."/>
            <person name="Li M."/>
        </authorList>
    </citation>
    <scope>NUCLEOTIDE SEQUENCE [LARGE SCALE GENOMIC DNA]</scope>
    <source>
        <strain evidence="7">HyVt-386</strain>
    </source>
</reference>
<dbReference type="GO" id="GO:0009086">
    <property type="term" value="P:methionine biosynthetic process"/>
    <property type="evidence" value="ECO:0007669"/>
    <property type="project" value="TreeGrafter"/>
</dbReference>
<organism evidence="8 9">
    <name type="scientific">Candidatus Syntropharchaeum butanivorans</name>
    <dbReference type="NCBI Taxonomy" id="1839936"/>
    <lineage>
        <taxon>Archaea</taxon>
        <taxon>Methanobacteriati</taxon>
        <taxon>Methanobacteriota</taxon>
        <taxon>Stenosarchaea group</taxon>
        <taxon>Methanomicrobia</taxon>
        <taxon>Methanosarcinales</taxon>
        <taxon>ANME-2 cluster</taxon>
        <taxon>Candidatus Syntropharchaeum</taxon>
    </lineage>
</organism>
<evidence type="ECO:0000313" key="7">
    <source>
        <dbReference type="EMBL" id="HEC56765.1"/>
    </source>
</evidence>
<gene>
    <name evidence="7" type="ORF">ENI32_02615</name>
    <name evidence="8" type="ORF">SBU_001331</name>
</gene>
<evidence type="ECO:0000256" key="2">
    <source>
        <dbReference type="ARBA" id="ARBA00004777"/>
    </source>
</evidence>
<proteinExistence type="inferred from homology"/>
<sequence length="311" mass="34400">MGEAFSELMKKIKAGEFVYTGELEPHNLSTDISDVVEWAKTLKSIGKIVAANVTDNPQSFSAMTSLAASFIIQRDSGLEMIYQLRTADKNRLALASDILAASALGLRNILALTGDHTHMGNTPDAKPVFDLDSAQLVDLIHHMVYEGVDLAGNEVQGPRPQINIGVAGNPNQEPLEIEVLKMERKVEVGADFIQTQVVFDLDIALTYLDAIEHLNTPTLIGIFPPRSYGQAEFFDKFVSGVTVPPEFLEAFKKFKQISDKAERKKKIDEFNIEYFIDFIKEIKKKKNCAGCHIMAVGYPDVIAPIIEGVEK</sequence>
<dbReference type="Gene3D" id="3.20.20.220">
    <property type="match status" value="1"/>
</dbReference>
<dbReference type="Pfam" id="PF02219">
    <property type="entry name" value="MTHFR"/>
    <property type="match status" value="1"/>
</dbReference>
<keyword evidence="9" id="KW-1185">Reference proteome</keyword>
<dbReference type="EMBL" id="DRIE01000042">
    <property type="protein sequence ID" value="HEC56765.1"/>
    <property type="molecule type" value="Genomic_DNA"/>
</dbReference>
<dbReference type="UniPathway" id="UPA00193"/>
<evidence type="ECO:0000256" key="5">
    <source>
        <dbReference type="ARBA" id="ARBA00022827"/>
    </source>
</evidence>
<keyword evidence="5" id="KW-0274">FAD</keyword>